<proteinExistence type="predicted"/>
<dbReference type="RefSeq" id="WP_054634999.1">
    <property type="nucleotide sequence ID" value="NZ_JBHSOZ010000003.1"/>
</dbReference>
<gene>
    <name evidence="1" type="ORF">ACFPU1_07455</name>
</gene>
<sequence>MTKRLELRFENELGNIVTIALDNPLDNLTEETVSAAMDAVIAGNGFISSGGNLVAKRDARIVSRSVDTIFAS</sequence>
<name>A0ABW0YN88_9BACI</name>
<dbReference type="Proteomes" id="UP001596142">
    <property type="component" value="Unassembled WGS sequence"/>
</dbReference>
<protein>
    <submittedName>
        <fullName evidence="1">DUF2922 domain-containing protein</fullName>
    </submittedName>
</protein>
<keyword evidence="2" id="KW-1185">Reference proteome</keyword>
<evidence type="ECO:0000313" key="2">
    <source>
        <dbReference type="Proteomes" id="UP001596142"/>
    </source>
</evidence>
<comment type="caution">
    <text evidence="1">The sequence shown here is derived from an EMBL/GenBank/DDBJ whole genome shotgun (WGS) entry which is preliminary data.</text>
</comment>
<evidence type="ECO:0000313" key="1">
    <source>
        <dbReference type="EMBL" id="MFC5712613.1"/>
    </source>
</evidence>
<dbReference type="EMBL" id="JBHSOZ010000003">
    <property type="protein sequence ID" value="MFC5712613.1"/>
    <property type="molecule type" value="Genomic_DNA"/>
</dbReference>
<dbReference type="InterPro" id="IPR021321">
    <property type="entry name" value="DUF2922"/>
</dbReference>
<accession>A0ABW0YN88</accession>
<reference evidence="2" key="1">
    <citation type="journal article" date="2019" name="Int. J. Syst. Evol. Microbiol.">
        <title>The Global Catalogue of Microorganisms (GCM) 10K type strain sequencing project: providing services to taxonomists for standard genome sequencing and annotation.</title>
        <authorList>
            <consortium name="The Broad Institute Genomics Platform"/>
            <consortium name="The Broad Institute Genome Sequencing Center for Infectious Disease"/>
            <person name="Wu L."/>
            <person name="Ma J."/>
        </authorList>
    </citation>
    <scope>NUCLEOTIDE SEQUENCE [LARGE SCALE GENOMIC DNA]</scope>
    <source>
        <strain evidence="2">CECT 7184</strain>
    </source>
</reference>
<dbReference type="Pfam" id="PF11148">
    <property type="entry name" value="DUF2922"/>
    <property type="match status" value="1"/>
</dbReference>
<organism evidence="1 2">
    <name type="scientific">Thalassorhabdus alkalitolerans</name>
    <dbReference type="NCBI Taxonomy" id="2282697"/>
    <lineage>
        <taxon>Bacteria</taxon>
        <taxon>Bacillati</taxon>
        <taxon>Bacillota</taxon>
        <taxon>Bacilli</taxon>
        <taxon>Bacillales</taxon>
        <taxon>Bacillaceae</taxon>
        <taxon>Thalassorhabdus</taxon>
    </lineage>
</organism>